<dbReference type="Proteomes" id="UP001597402">
    <property type="component" value="Unassembled WGS sequence"/>
</dbReference>
<protein>
    <submittedName>
        <fullName evidence="2">Endonuclease domain-containing protein</fullName>
    </submittedName>
</protein>
<keyword evidence="2" id="KW-0540">Nuclease</keyword>
<organism evidence="2 3">
    <name type="scientific">Blastococcus deserti</name>
    <dbReference type="NCBI Taxonomy" id="2259033"/>
    <lineage>
        <taxon>Bacteria</taxon>
        <taxon>Bacillati</taxon>
        <taxon>Actinomycetota</taxon>
        <taxon>Actinomycetes</taxon>
        <taxon>Geodermatophilales</taxon>
        <taxon>Geodermatophilaceae</taxon>
        <taxon>Blastococcus</taxon>
    </lineage>
</organism>
<keyword evidence="3" id="KW-1185">Reference proteome</keyword>
<keyword evidence="2" id="KW-0378">Hydrolase</keyword>
<feature type="domain" description="DUF559" evidence="1">
    <location>
        <begin position="227"/>
        <end position="287"/>
    </location>
</feature>
<proteinExistence type="predicted"/>
<gene>
    <name evidence="2" type="ORF">ACFSHS_10685</name>
</gene>
<dbReference type="Pfam" id="PF04480">
    <property type="entry name" value="DUF559"/>
    <property type="match status" value="1"/>
</dbReference>
<dbReference type="InterPro" id="IPR007569">
    <property type="entry name" value="DUF559"/>
</dbReference>
<dbReference type="RefSeq" id="WP_376875093.1">
    <property type="nucleotide sequence ID" value="NZ_JBHUHP010000009.1"/>
</dbReference>
<reference evidence="3" key="1">
    <citation type="journal article" date="2019" name="Int. J. Syst. Evol. Microbiol.">
        <title>The Global Catalogue of Microorganisms (GCM) 10K type strain sequencing project: providing services to taxonomists for standard genome sequencing and annotation.</title>
        <authorList>
            <consortium name="The Broad Institute Genomics Platform"/>
            <consortium name="The Broad Institute Genome Sequencing Center for Infectious Disease"/>
            <person name="Wu L."/>
            <person name="Ma J."/>
        </authorList>
    </citation>
    <scope>NUCLEOTIDE SEQUENCE [LARGE SCALE GENOMIC DNA]</scope>
    <source>
        <strain evidence="3">JCM 3338</strain>
    </source>
</reference>
<dbReference type="EMBL" id="JBHUHP010000009">
    <property type="protein sequence ID" value="MFD2092035.1"/>
    <property type="molecule type" value="Genomic_DNA"/>
</dbReference>
<keyword evidence="2" id="KW-0255">Endonuclease</keyword>
<dbReference type="GO" id="GO:0004519">
    <property type="term" value="F:endonuclease activity"/>
    <property type="evidence" value="ECO:0007669"/>
    <property type="project" value="UniProtKB-KW"/>
</dbReference>
<sequence length="297" mass="32538">MARSLQALSGVFLGSHAVADGLVTRTQLQSGLYRRLFQDVYADPHLAVDHRLYARGAMLVMPPAAVLAGRSAAAWFDAPFAGSTDPVLVVVPPDCPWRGPRGIRVHRTDIGPAEVLTLDDSDDLVRLTTPLRTAWEIATLEPLAPAVALLDAMIRAGHVDDGSLARIARDRRGQWGSRRFARVVPLADGRSESRPESLVRVACVRAGLPAPVPQFVVTANGQFLGRVDLAWPEARLIVEYEGAHHFDELHIRRDDRRYERLVAAGWRVIRLSWADLRDLADAVSRIARALGLPLTAG</sequence>
<dbReference type="SUPFAM" id="SSF52980">
    <property type="entry name" value="Restriction endonuclease-like"/>
    <property type="match status" value="1"/>
</dbReference>
<comment type="caution">
    <text evidence="2">The sequence shown here is derived from an EMBL/GenBank/DDBJ whole genome shotgun (WGS) entry which is preliminary data.</text>
</comment>
<dbReference type="InterPro" id="IPR011335">
    <property type="entry name" value="Restrct_endonuc-II-like"/>
</dbReference>
<evidence type="ECO:0000259" key="1">
    <source>
        <dbReference type="Pfam" id="PF04480"/>
    </source>
</evidence>
<evidence type="ECO:0000313" key="2">
    <source>
        <dbReference type="EMBL" id="MFD2092035.1"/>
    </source>
</evidence>
<name>A0ABW4XBS4_9ACTN</name>
<accession>A0ABW4XBS4</accession>
<dbReference type="Gene3D" id="3.40.960.10">
    <property type="entry name" value="VSR Endonuclease"/>
    <property type="match status" value="1"/>
</dbReference>
<evidence type="ECO:0000313" key="3">
    <source>
        <dbReference type="Proteomes" id="UP001597402"/>
    </source>
</evidence>